<gene>
    <name evidence="2" type="ORF">IFM89_014524</name>
</gene>
<feature type="region of interest" description="Disordered" evidence="1">
    <location>
        <begin position="180"/>
        <end position="218"/>
    </location>
</feature>
<feature type="compositionally biased region" description="Polar residues" evidence="1">
    <location>
        <begin position="192"/>
        <end position="204"/>
    </location>
</feature>
<dbReference type="OrthoDB" id="1937290at2759"/>
<keyword evidence="3" id="KW-1185">Reference proteome</keyword>
<reference evidence="2 3" key="1">
    <citation type="submission" date="2020-10" db="EMBL/GenBank/DDBJ databases">
        <title>The Coptis chinensis genome and diversification of protoberbering-type alkaloids.</title>
        <authorList>
            <person name="Wang B."/>
            <person name="Shu S."/>
            <person name="Song C."/>
            <person name="Liu Y."/>
        </authorList>
    </citation>
    <scope>NUCLEOTIDE SEQUENCE [LARGE SCALE GENOMIC DNA]</scope>
    <source>
        <strain evidence="2">HL-2020</strain>
        <tissue evidence="2">Leaf</tissue>
    </source>
</reference>
<evidence type="ECO:0000256" key="1">
    <source>
        <dbReference type="SAM" id="MobiDB-lite"/>
    </source>
</evidence>
<name>A0A835HAV3_9MAGN</name>
<evidence type="ECO:0008006" key="4">
    <source>
        <dbReference type="Google" id="ProtNLM"/>
    </source>
</evidence>
<proteinExistence type="predicted"/>
<organism evidence="2 3">
    <name type="scientific">Coptis chinensis</name>
    <dbReference type="NCBI Taxonomy" id="261450"/>
    <lineage>
        <taxon>Eukaryota</taxon>
        <taxon>Viridiplantae</taxon>
        <taxon>Streptophyta</taxon>
        <taxon>Embryophyta</taxon>
        <taxon>Tracheophyta</taxon>
        <taxon>Spermatophyta</taxon>
        <taxon>Magnoliopsida</taxon>
        <taxon>Ranunculales</taxon>
        <taxon>Ranunculaceae</taxon>
        <taxon>Coptidoideae</taxon>
        <taxon>Coptis</taxon>
    </lineage>
</organism>
<dbReference type="AlphaFoldDB" id="A0A835HAV3"/>
<comment type="caution">
    <text evidence="2">The sequence shown here is derived from an EMBL/GenBank/DDBJ whole genome shotgun (WGS) entry which is preliminary data.</text>
</comment>
<evidence type="ECO:0000313" key="3">
    <source>
        <dbReference type="Proteomes" id="UP000631114"/>
    </source>
</evidence>
<protein>
    <recommendedName>
        <fullName evidence="4">BED-type domain-containing protein</fullName>
    </recommendedName>
</protein>
<dbReference type="Proteomes" id="UP000631114">
    <property type="component" value="Unassembled WGS sequence"/>
</dbReference>
<dbReference type="EMBL" id="JADFTS010000007">
    <property type="protein sequence ID" value="KAF9596945.1"/>
    <property type="molecule type" value="Genomic_DNA"/>
</dbReference>
<accession>A0A835HAV3</accession>
<sequence>MFEKVVRYQNNNYTKNKEVNKDKNTPLWRYVTVKEVAGPKARGNKKWTCNFCQYDGNGSYSRVKAHLLHVSGIGAKKCSKVDDILRKELQNEEDEAKLAKEKAKQGPLNIPLPPVSESLKRKFEEGPIGKLFQGDVRETLHKKCAQFDHLSIGMWQWRMKIILEPGKDCLTLDDEDEMLLSFDGGDGMRNEAPNSTSTDASSSGKGKEVEELDDSDEE</sequence>
<evidence type="ECO:0000313" key="2">
    <source>
        <dbReference type="EMBL" id="KAF9596945.1"/>
    </source>
</evidence>